<organism evidence="8">
    <name type="scientific">Exophiala dermatitidis</name>
    <name type="common">Black yeast-like fungus</name>
    <name type="synonym">Wangiella dermatitidis</name>
    <dbReference type="NCBI Taxonomy" id="5970"/>
    <lineage>
        <taxon>Eukaryota</taxon>
        <taxon>Fungi</taxon>
        <taxon>Dikarya</taxon>
        <taxon>Ascomycota</taxon>
        <taxon>Pezizomycotina</taxon>
        <taxon>Eurotiomycetes</taxon>
        <taxon>Chaetothyriomycetidae</taxon>
        <taxon>Chaetothyriales</taxon>
        <taxon>Herpotrichiellaceae</taxon>
        <taxon>Exophiala</taxon>
    </lineage>
</organism>
<evidence type="ECO:0000256" key="1">
    <source>
        <dbReference type="ARBA" id="ARBA00023015"/>
    </source>
</evidence>
<evidence type="ECO:0000256" key="2">
    <source>
        <dbReference type="ARBA" id="ARBA00023125"/>
    </source>
</evidence>
<reference evidence="8" key="1">
    <citation type="submission" date="2018-05" db="EMBL/GenBank/DDBJ databases">
        <title>Mating type (MAT) locus and possible sexuality of the opportunistic pathogen Exophiala dermatitidis.</title>
        <authorList>
            <person name="Metin B."/>
            <person name="Dogen A."/>
            <person name="Ilkit M."/>
            <person name="Yildirim E."/>
            <person name="de Hoog S.G."/>
            <person name="Heitman J."/>
        </authorList>
    </citation>
    <scope>NUCLEOTIDE SEQUENCE</scope>
    <source>
        <strain evidence="8">CBS 132752</strain>
    </source>
</reference>
<dbReference type="PROSITE" id="PS51325">
    <property type="entry name" value="ALPHA_BOX"/>
    <property type="match status" value="1"/>
</dbReference>
<dbReference type="GO" id="GO:0008301">
    <property type="term" value="F:DNA binding, bending"/>
    <property type="evidence" value="ECO:0007669"/>
    <property type="project" value="InterPro"/>
</dbReference>
<evidence type="ECO:0000313" key="8">
    <source>
        <dbReference type="EMBL" id="AXZ62321.1"/>
    </source>
</evidence>
<dbReference type="AlphaFoldDB" id="A0A385JPJ2"/>
<dbReference type="InterPro" id="IPR006856">
    <property type="entry name" value="MATalpha_HMGbox"/>
</dbReference>
<name>A0A385JPJ2_EXODE</name>
<comment type="similarity">
    <text evidence="5">Belongs to the MATALPHA1 family.</text>
</comment>
<feature type="region of interest" description="Disordered" evidence="6">
    <location>
        <begin position="269"/>
        <end position="296"/>
    </location>
</feature>
<keyword evidence="2 5" id="KW-0238">DNA-binding</keyword>
<dbReference type="GO" id="GO:0045895">
    <property type="term" value="P:positive regulation of mating-type specific transcription, DNA-templated"/>
    <property type="evidence" value="ECO:0007669"/>
    <property type="project" value="InterPro"/>
</dbReference>
<feature type="compositionally biased region" description="Low complexity" evidence="6">
    <location>
        <begin position="230"/>
        <end position="247"/>
    </location>
</feature>
<dbReference type="GO" id="GO:0005634">
    <property type="term" value="C:nucleus"/>
    <property type="evidence" value="ECO:0007669"/>
    <property type="project" value="UniProtKB-SubCell"/>
</dbReference>
<comment type="subcellular location">
    <subcellularLocation>
        <location evidence="5">Nucleus</location>
    </subcellularLocation>
</comment>
<keyword evidence="4 5" id="KW-0539">Nucleus</keyword>
<sequence>MAANINAAQAALANAINSLTPAQFSAFSASLAAAGVQTTAPVAAGAMTQGSALAQPVAPLQTINPNPNIPGNQAGAGRMKPLNAFITYRTYYSPLFKGLTQKEKSGLLRVMWGAELQKPMWTLLGLAYSDLRDYHDEHLPVDAFLAATVPLLPIVPAEEYFAKMGWENAKNSAGELTLTRSAWFDTASFYAQYPPRTDLSFADIVNHCYDQGIMKRDTRRATPRLRPGHQAQAPAANNNVAAPSTNTNPPPPSCGGSLTFAVTPQSAMSTAAHAEASTSTTASTVNSAADSDEDTEMEGVEMEQANVGAAAENATETPAYLSIEHVTADQQAAFESNPLALHFHPGVQPPILGFDPRIIQDDFDPFDLDLSALIDWEV</sequence>
<evidence type="ECO:0000256" key="4">
    <source>
        <dbReference type="ARBA" id="ARBA00023242"/>
    </source>
</evidence>
<keyword evidence="3 5" id="KW-0804">Transcription</keyword>
<evidence type="ECO:0000256" key="6">
    <source>
        <dbReference type="SAM" id="MobiDB-lite"/>
    </source>
</evidence>
<protein>
    <submittedName>
        <fullName evidence="8">MAT1-1-1</fullName>
    </submittedName>
</protein>
<keyword evidence="1 5" id="KW-0805">Transcription regulation</keyword>
<gene>
    <name evidence="8" type="primary">MAT1-1-1</name>
</gene>
<proteinExistence type="inferred from homology"/>
<feature type="region of interest" description="Disordered" evidence="6">
    <location>
        <begin position="222"/>
        <end position="253"/>
    </location>
</feature>
<evidence type="ECO:0000256" key="5">
    <source>
        <dbReference type="RuleBase" id="RU003516"/>
    </source>
</evidence>
<dbReference type="EMBL" id="MH341450">
    <property type="protein sequence ID" value="AXZ62321.1"/>
    <property type="molecule type" value="Genomic_DNA"/>
</dbReference>
<evidence type="ECO:0000259" key="7">
    <source>
        <dbReference type="PROSITE" id="PS51325"/>
    </source>
</evidence>
<dbReference type="Pfam" id="PF04769">
    <property type="entry name" value="MATalpha_HMGbox"/>
    <property type="match status" value="1"/>
</dbReference>
<evidence type="ECO:0000256" key="3">
    <source>
        <dbReference type="ARBA" id="ARBA00023163"/>
    </source>
</evidence>
<feature type="domain" description="Alpha box" evidence="7">
    <location>
        <begin position="80"/>
        <end position="132"/>
    </location>
</feature>
<feature type="compositionally biased region" description="Low complexity" evidence="6">
    <location>
        <begin position="269"/>
        <end position="289"/>
    </location>
</feature>
<accession>A0A385JPJ2</accession>